<keyword evidence="3" id="KW-1185">Reference proteome</keyword>
<feature type="domain" description="WRKY19-like zinc finger" evidence="1">
    <location>
        <begin position="395"/>
        <end position="419"/>
    </location>
</feature>
<dbReference type="AlphaFoldDB" id="A0AAD3SCX6"/>
<evidence type="ECO:0000313" key="2">
    <source>
        <dbReference type="EMBL" id="GMH08930.1"/>
    </source>
</evidence>
<dbReference type="PANTHER" id="PTHR31827">
    <property type="entry name" value="EMB|CAB89363.1"/>
    <property type="match status" value="1"/>
</dbReference>
<feature type="domain" description="WRKY19-like zinc finger" evidence="1">
    <location>
        <begin position="345"/>
        <end position="369"/>
    </location>
</feature>
<comment type="caution">
    <text evidence="2">The sequence shown here is derived from an EMBL/GenBank/DDBJ whole genome shotgun (WGS) entry which is preliminary data.</text>
</comment>
<evidence type="ECO:0000259" key="1">
    <source>
        <dbReference type="Pfam" id="PF24906"/>
    </source>
</evidence>
<dbReference type="EMBL" id="BSYO01000008">
    <property type="protein sequence ID" value="GMH08930.1"/>
    <property type="molecule type" value="Genomic_DNA"/>
</dbReference>
<evidence type="ECO:0000313" key="3">
    <source>
        <dbReference type="Proteomes" id="UP001279734"/>
    </source>
</evidence>
<dbReference type="InterPro" id="IPR056866">
    <property type="entry name" value="Znf_WRKY19"/>
</dbReference>
<feature type="domain" description="WRKY19-like zinc finger" evidence="1">
    <location>
        <begin position="245"/>
        <end position="268"/>
    </location>
</feature>
<name>A0AAD3SCX6_NEPGR</name>
<sequence length="651" mass="67827">MYFKSNPMEARKISSRDFTDTALRLSSFSVMAPNPYNSGDNKRKRYIIGRSDNSESDTLLGLGFAGSGTSSERRQANSATACTTMTSGRGVEESPMNLCLDFNIHVGNNDLCKEVKGASLSPLAQEKRRPDIDLGLSLSTGAAESEITSITLASSPVQSSMEILAASGVVQLVDEGSTSSKWKHGPLVPPLHGLQDTSVSLDCNSNHASPILAIPIRTISTVAQPVSSGCAVASRPNQQHKTNVKTCQFPGCYKGARGASGFCISHGGGRRCQKDGCQKGAEGKTVFCKAHGGGRRCENLGCTKSAEGRTNFCIAHGGGKRCSYPQGCARAARGKSGLCIRHGGGKRCKMENCTKSAEGFSGLCIAHGGGRRCEYPSCTKGAQGSTKFCKAHGGGKRCTFPMCTKGAEGSTPFCKGHGGGKRCSFQGGSVCTKSVHGGTLFCVAHGGGKRCAALDCTRSARGRTNFCVRHGGGKRCKFEGCGKSAQGSTDFCKAHGGGKRCLWGQANSEFGGDGSDPCDKFARGKIGLCAAHSAQLHDKRVHGHATVGPLLRDKKHKHDAYSQMKEIAPANIPLDGMKNLSGKGSSTGGNHSYFGGFNYTVPSDLVTRSTLLPAEGSLPEGRVHGGGLIAMMQGHLGFGSGGGGQVAGSRS</sequence>
<proteinExistence type="predicted"/>
<protein>
    <recommendedName>
        <fullName evidence="1">WRKY19-like zinc finger domain-containing protein</fullName>
    </recommendedName>
</protein>
<feature type="domain" description="WRKY19-like zinc finger" evidence="1">
    <location>
        <begin position="473"/>
        <end position="497"/>
    </location>
</feature>
<organism evidence="2 3">
    <name type="scientific">Nepenthes gracilis</name>
    <name type="common">Slender pitcher plant</name>
    <dbReference type="NCBI Taxonomy" id="150966"/>
    <lineage>
        <taxon>Eukaryota</taxon>
        <taxon>Viridiplantae</taxon>
        <taxon>Streptophyta</taxon>
        <taxon>Embryophyta</taxon>
        <taxon>Tracheophyta</taxon>
        <taxon>Spermatophyta</taxon>
        <taxon>Magnoliopsida</taxon>
        <taxon>eudicotyledons</taxon>
        <taxon>Gunneridae</taxon>
        <taxon>Pentapetalae</taxon>
        <taxon>Caryophyllales</taxon>
        <taxon>Nepenthaceae</taxon>
        <taxon>Nepenthes</taxon>
    </lineage>
</organism>
<dbReference type="Proteomes" id="UP001279734">
    <property type="component" value="Unassembled WGS sequence"/>
</dbReference>
<accession>A0AAD3SCX6</accession>
<dbReference type="Pfam" id="PF24906">
    <property type="entry name" value="Zf_WRKY19"/>
    <property type="match status" value="8"/>
</dbReference>
<dbReference type="PANTHER" id="PTHR31827:SF58">
    <property type="entry name" value="WRKY DOMAIN-CONTAINING PROTEIN"/>
    <property type="match status" value="1"/>
</dbReference>
<feature type="domain" description="WRKY19-like zinc finger" evidence="1">
    <location>
        <begin position="294"/>
        <end position="318"/>
    </location>
</feature>
<gene>
    <name evidence="2" type="ORF">Nepgr_010770</name>
</gene>
<feature type="domain" description="WRKY19-like zinc finger" evidence="1">
    <location>
        <begin position="269"/>
        <end position="293"/>
    </location>
</feature>
<reference evidence="2" key="1">
    <citation type="submission" date="2023-05" db="EMBL/GenBank/DDBJ databases">
        <title>Nepenthes gracilis genome sequencing.</title>
        <authorList>
            <person name="Fukushima K."/>
        </authorList>
    </citation>
    <scope>NUCLEOTIDE SEQUENCE</scope>
    <source>
        <strain evidence="2">SING2019-196</strain>
    </source>
</reference>
<feature type="domain" description="WRKY19-like zinc finger" evidence="1">
    <location>
        <begin position="448"/>
        <end position="472"/>
    </location>
</feature>
<feature type="domain" description="WRKY19-like zinc finger" evidence="1">
    <location>
        <begin position="370"/>
        <end position="394"/>
    </location>
</feature>